<dbReference type="CDD" id="cd23417">
    <property type="entry name" value="beta-trefoil_Ricin_MytiLec-like"/>
    <property type="match status" value="1"/>
</dbReference>
<dbReference type="OrthoDB" id="6071336at2759"/>
<reference evidence="1 2" key="1">
    <citation type="submission" date="2020-06" db="EMBL/GenBank/DDBJ databases">
        <authorList>
            <person name="Li R."/>
            <person name="Bekaert M."/>
        </authorList>
    </citation>
    <scope>NUCLEOTIDE SEQUENCE [LARGE SCALE GENOMIC DNA]</scope>
    <source>
        <strain evidence="2">wild</strain>
    </source>
</reference>
<dbReference type="AlphaFoldDB" id="A0A6J8CBF2"/>
<keyword evidence="2" id="KW-1185">Reference proteome</keyword>
<evidence type="ECO:0000313" key="1">
    <source>
        <dbReference type="EMBL" id="CAC5393758.1"/>
    </source>
</evidence>
<dbReference type="Gene3D" id="2.170.15.10">
    <property type="entry name" value="Proaerolysin, chain A, domain 3"/>
    <property type="match status" value="1"/>
</dbReference>
<dbReference type="Proteomes" id="UP000507470">
    <property type="component" value="Unassembled WGS sequence"/>
</dbReference>
<sequence length="291" mass="32461">MTLAFLIKHKSGGKFIHPEGEHRNPDNDTKLLLHQDIHDRMHFQFDVQEGHWGYIRHVSSGKIVHPDGGNLFPGNDTNLVLHSDHHAGALFALDNVDDYIIHKGGRFVHPDDGSPNPGNDTYVVLHEDKHDAMKFKFVSPDDINQEVLIYGKTSVNGHWEIINTIINPMAEHTYTRSLTVGKSKTESRSSTFAFKWEISSGFSVNTAFGSASASMSASTEYMIKKVSSNTWSEQKTVTNQIKVVPGKSVVTWQYVFDVAQCDHKAIFHSNILADTDSVSNKPEDLAGVAYD</sequence>
<dbReference type="Gene3D" id="2.80.10.50">
    <property type="match status" value="1"/>
</dbReference>
<name>A0A6J8CBF2_MYTCO</name>
<accession>A0A6J8CBF2</accession>
<proteinExistence type="predicted"/>
<protein>
    <submittedName>
        <fullName evidence="1">Lectin</fullName>
    </submittedName>
</protein>
<dbReference type="EMBL" id="CACVKT020005208">
    <property type="protein sequence ID" value="CAC5393758.1"/>
    <property type="molecule type" value="Genomic_DNA"/>
</dbReference>
<gene>
    <name evidence="1" type="ORF">MCOR_28587</name>
</gene>
<evidence type="ECO:0000313" key="2">
    <source>
        <dbReference type="Proteomes" id="UP000507470"/>
    </source>
</evidence>
<organism evidence="1 2">
    <name type="scientific">Mytilus coruscus</name>
    <name type="common">Sea mussel</name>
    <dbReference type="NCBI Taxonomy" id="42192"/>
    <lineage>
        <taxon>Eukaryota</taxon>
        <taxon>Metazoa</taxon>
        <taxon>Spiralia</taxon>
        <taxon>Lophotrochozoa</taxon>
        <taxon>Mollusca</taxon>
        <taxon>Bivalvia</taxon>
        <taxon>Autobranchia</taxon>
        <taxon>Pteriomorphia</taxon>
        <taxon>Mytilida</taxon>
        <taxon>Mytiloidea</taxon>
        <taxon>Mytilidae</taxon>
        <taxon>Mytilinae</taxon>
        <taxon>Mytilus</taxon>
    </lineage>
</organism>